<dbReference type="Pfam" id="PF01638">
    <property type="entry name" value="HxlR"/>
    <property type="match status" value="1"/>
</dbReference>
<accession>A0A1C3HMD5</accession>
<name>A0A1C3HMD5_SERMA</name>
<dbReference type="Gene3D" id="1.10.10.10">
    <property type="entry name" value="Winged helix-like DNA-binding domain superfamily/Winged helix DNA-binding domain"/>
    <property type="match status" value="1"/>
</dbReference>
<gene>
    <name evidence="2" type="primary">hxlR_3</name>
    <name evidence="2" type="ORF">PWN146_04940</name>
</gene>
<dbReference type="InterPro" id="IPR036390">
    <property type="entry name" value="WH_DNA-bd_sf"/>
</dbReference>
<dbReference type="PROSITE" id="PS51118">
    <property type="entry name" value="HTH_HXLR"/>
    <property type="match status" value="1"/>
</dbReference>
<evidence type="ECO:0000313" key="2">
    <source>
        <dbReference type="EMBL" id="SAY46175.1"/>
    </source>
</evidence>
<proteinExistence type="predicted"/>
<dbReference type="SUPFAM" id="SSF46785">
    <property type="entry name" value="Winged helix' DNA-binding domain"/>
    <property type="match status" value="1"/>
</dbReference>
<organism evidence="2">
    <name type="scientific">Serratia marcescens</name>
    <dbReference type="NCBI Taxonomy" id="615"/>
    <lineage>
        <taxon>Bacteria</taxon>
        <taxon>Pseudomonadati</taxon>
        <taxon>Pseudomonadota</taxon>
        <taxon>Gammaproteobacteria</taxon>
        <taxon>Enterobacterales</taxon>
        <taxon>Yersiniaceae</taxon>
        <taxon>Serratia</taxon>
    </lineage>
</organism>
<dbReference type="AlphaFoldDB" id="A0A1C3HMD5"/>
<protein>
    <submittedName>
        <fullName evidence="2">HTH-type transcriptional activator HxlR</fullName>
    </submittedName>
</protein>
<reference evidence="2" key="1">
    <citation type="submission" date="2016-05" db="EMBL/GenBank/DDBJ databases">
        <authorList>
            <person name="Cock P.J.A."/>
            <person name="Cock P.J.A."/>
        </authorList>
    </citation>
    <scope>NUCLEOTIDE SEQUENCE</scope>
    <source>
        <strain evidence="2">PWN146_assembly</strain>
    </source>
</reference>
<sequence>MRHVHNVVPPMVEYELTPLGKTFSQVVELLYHWGEEHEKALDVLEANLRRSQQDPESRTV</sequence>
<dbReference type="InterPro" id="IPR002577">
    <property type="entry name" value="HTH_HxlR"/>
</dbReference>
<dbReference type="EMBL" id="LT575490">
    <property type="protein sequence ID" value="SAY46175.1"/>
    <property type="molecule type" value="Genomic_DNA"/>
</dbReference>
<dbReference type="InterPro" id="IPR036388">
    <property type="entry name" value="WH-like_DNA-bd_sf"/>
</dbReference>
<evidence type="ECO:0000259" key="1">
    <source>
        <dbReference type="PROSITE" id="PS51118"/>
    </source>
</evidence>
<feature type="domain" description="HTH hxlR-type" evidence="1">
    <location>
        <begin position="1"/>
        <end position="42"/>
    </location>
</feature>